<gene>
    <name evidence="12" type="primary">elo-3</name>
    <name evidence="12" type="ORF">DIS24_g4901</name>
</gene>
<feature type="transmembrane region" description="Helical" evidence="10">
    <location>
        <begin position="90"/>
        <end position="117"/>
    </location>
</feature>
<evidence type="ECO:0000313" key="13">
    <source>
        <dbReference type="Proteomes" id="UP001175001"/>
    </source>
</evidence>
<evidence type="ECO:0000256" key="6">
    <source>
        <dbReference type="ARBA" id="ARBA00022989"/>
    </source>
</evidence>
<feature type="compositionally biased region" description="Polar residues" evidence="11">
    <location>
        <begin position="447"/>
        <end position="473"/>
    </location>
</feature>
<name>A0AA40D0I7_9PEZI</name>
<keyword evidence="5 10" id="KW-0276">Fatty acid metabolism</keyword>
<evidence type="ECO:0000256" key="8">
    <source>
        <dbReference type="ARBA" id="ARBA00023136"/>
    </source>
</evidence>
<comment type="catalytic activity">
    <reaction evidence="10">
        <text>an acyl-CoA + malonyl-CoA + H(+) = a 3-oxoacyl-CoA + CO2 + CoA</text>
        <dbReference type="Rhea" id="RHEA:50252"/>
        <dbReference type="ChEBI" id="CHEBI:15378"/>
        <dbReference type="ChEBI" id="CHEBI:16526"/>
        <dbReference type="ChEBI" id="CHEBI:57287"/>
        <dbReference type="ChEBI" id="CHEBI:57384"/>
        <dbReference type="ChEBI" id="CHEBI:58342"/>
        <dbReference type="ChEBI" id="CHEBI:90726"/>
    </reaction>
    <physiologicalReaction direction="left-to-right" evidence="10">
        <dbReference type="Rhea" id="RHEA:50253"/>
    </physiologicalReaction>
</comment>
<dbReference type="GO" id="GO:0030148">
    <property type="term" value="P:sphingolipid biosynthetic process"/>
    <property type="evidence" value="ECO:0007669"/>
    <property type="project" value="TreeGrafter"/>
</dbReference>
<accession>A0AA40D0I7</accession>
<keyword evidence="7 10" id="KW-0443">Lipid metabolism</keyword>
<dbReference type="EMBL" id="JAUJDW010000019">
    <property type="protein sequence ID" value="KAK0658266.1"/>
    <property type="molecule type" value="Genomic_DNA"/>
</dbReference>
<keyword evidence="3 10" id="KW-0808">Transferase</keyword>
<evidence type="ECO:0000256" key="3">
    <source>
        <dbReference type="ARBA" id="ARBA00022679"/>
    </source>
</evidence>
<keyword evidence="8 10" id="KW-0472">Membrane</keyword>
<feature type="transmembrane region" description="Helical" evidence="10">
    <location>
        <begin position="278"/>
        <end position="298"/>
    </location>
</feature>
<evidence type="ECO:0000256" key="9">
    <source>
        <dbReference type="ARBA" id="ARBA00023160"/>
    </source>
</evidence>
<dbReference type="GO" id="GO:0005789">
    <property type="term" value="C:endoplasmic reticulum membrane"/>
    <property type="evidence" value="ECO:0007669"/>
    <property type="project" value="TreeGrafter"/>
</dbReference>
<dbReference type="AlphaFoldDB" id="A0AA40D0I7"/>
<keyword evidence="4 10" id="KW-0812">Transmembrane</keyword>
<keyword evidence="2 10" id="KW-0444">Lipid biosynthesis</keyword>
<feature type="transmembrane region" description="Helical" evidence="10">
    <location>
        <begin position="49"/>
        <end position="70"/>
    </location>
</feature>
<proteinExistence type="inferred from homology"/>
<evidence type="ECO:0000256" key="1">
    <source>
        <dbReference type="ARBA" id="ARBA00004141"/>
    </source>
</evidence>
<dbReference type="EC" id="2.3.1.-" evidence="10"/>
<dbReference type="Pfam" id="PF01151">
    <property type="entry name" value="ELO"/>
    <property type="match status" value="1"/>
</dbReference>
<dbReference type="GO" id="GO:0042761">
    <property type="term" value="P:very long-chain fatty acid biosynthetic process"/>
    <property type="evidence" value="ECO:0007669"/>
    <property type="project" value="TreeGrafter"/>
</dbReference>
<comment type="caution">
    <text evidence="10">Lacks conserved residue(s) required for the propagation of feature annotation.</text>
</comment>
<evidence type="ECO:0000256" key="7">
    <source>
        <dbReference type="ARBA" id="ARBA00023098"/>
    </source>
</evidence>
<dbReference type="PANTHER" id="PTHR11157:SF169">
    <property type="entry name" value="ELONGATION OF FATTY ACIDS PROTEIN"/>
    <property type="match status" value="1"/>
</dbReference>
<evidence type="ECO:0000256" key="10">
    <source>
        <dbReference type="RuleBase" id="RU361115"/>
    </source>
</evidence>
<keyword evidence="6 10" id="KW-1133">Transmembrane helix</keyword>
<feature type="compositionally biased region" description="Basic and acidic residues" evidence="11">
    <location>
        <begin position="474"/>
        <end position="486"/>
    </location>
</feature>
<dbReference type="Proteomes" id="UP001175001">
    <property type="component" value="Unassembled WGS sequence"/>
</dbReference>
<dbReference type="GO" id="GO:0034626">
    <property type="term" value="P:fatty acid elongation, polyunsaturated fatty acid"/>
    <property type="evidence" value="ECO:0007669"/>
    <property type="project" value="TreeGrafter"/>
</dbReference>
<dbReference type="GO" id="GO:0019367">
    <property type="term" value="P:fatty acid elongation, saturated fatty acid"/>
    <property type="evidence" value="ECO:0007669"/>
    <property type="project" value="TreeGrafter"/>
</dbReference>
<keyword evidence="13" id="KW-1185">Reference proteome</keyword>
<dbReference type="GO" id="GO:0034625">
    <property type="term" value="P:fatty acid elongation, monounsaturated fatty acid"/>
    <property type="evidence" value="ECO:0007669"/>
    <property type="project" value="TreeGrafter"/>
</dbReference>
<evidence type="ECO:0000313" key="12">
    <source>
        <dbReference type="EMBL" id="KAK0658266.1"/>
    </source>
</evidence>
<comment type="similarity">
    <text evidence="10">Belongs to the ELO family.</text>
</comment>
<dbReference type="GO" id="GO:0009922">
    <property type="term" value="F:fatty acid elongase activity"/>
    <property type="evidence" value="ECO:0007669"/>
    <property type="project" value="InterPro"/>
</dbReference>
<dbReference type="PANTHER" id="PTHR11157">
    <property type="entry name" value="FATTY ACID ACYL TRANSFERASE-RELATED"/>
    <property type="match status" value="1"/>
</dbReference>
<protein>
    <recommendedName>
        <fullName evidence="10">Elongation of fatty acids protein</fullName>
        <ecNumber evidence="10">2.3.1.-</ecNumber>
    </recommendedName>
</protein>
<reference evidence="12" key="1">
    <citation type="submission" date="2023-06" db="EMBL/GenBank/DDBJ databases">
        <title>Multi-omics analyses reveal the molecular pathogenesis toolkit of Lasiodiplodia hormozganensis, a cross-kingdom pathogen.</title>
        <authorList>
            <person name="Felix C."/>
            <person name="Meneses R."/>
            <person name="Goncalves M.F.M."/>
            <person name="Tilleman L."/>
            <person name="Duarte A.S."/>
            <person name="Jorrin-Novo J.V."/>
            <person name="Van De Peer Y."/>
            <person name="Deforce D."/>
            <person name="Van Nieuwerburgh F."/>
            <person name="Esteves A.C."/>
            <person name="Alves A."/>
        </authorList>
    </citation>
    <scope>NUCLEOTIDE SEQUENCE</scope>
    <source>
        <strain evidence="12">CBS 339.90</strain>
    </source>
</reference>
<evidence type="ECO:0000256" key="5">
    <source>
        <dbReference type="ARBA" id="ARBA00022832"/>
    </source>
</evidence>
<organism evidence="12 13">
    <name type="scientific">Lasiodiplodia hormozganensis</name>
    <dbReference type="NCBI Taxonomy" id="869390"/>
    <lineage>
        <taxon>Eukaryota</taxon>
        <taxon>Fungi</taxon>
        <taxon>Dikarya</taxon>
        <taxon>Ascomycota</taxon>
        <taxon>Pezizomycotina</taxon>
        <taxon>Dothideomycetes</taxon>
        <taxon>Dothideomycetes incertae sedis</taxon>
        <taxon>Botryosphaeriales</taxon>
        <taxon>Botryosphaeriaceae</taxon>
        <taxon>Lasiodiplodia</taxon>
    </lineage>
</organism>
<dbReference type="InterPro" id="IPR002076">
    <property type="entry name" value="ELO_fam"/>
</dbReference>
<sequence length="486" mass="52861">MSGATFHVELPSRDLFKFPPDWAPPALAPPQPTGTLRAPFSISAETYNALLSAKVPATIATVYAITVTLLNRYNKSRGNKPWAISKTRIFYAFVILHNVFLAVYSGVTNVAMARALYRLTPGLNAGLVENVDAYCKIHGPRGLGNAVTFNNTSEAWEVKNTQILLGANGQPDPTDVGRMWNEGLAFWGWWFYLSKFYEVLDTVIILAKGKRSSTLQTYHHAGAMLCMWAGIRFMSAPIWMFVFINSGIHALMYTYYTVSALGVRVPQPIKRTLTTMQIAQFVIGANFAALHLFVSYTVPVSTPYTLVHTVTSAAAEAASAVSSSATSVAAAASATGLGSVIKKMLLRAAGEEGLAENVRDDSGNIFGAEAGNTAATREEIKWRDEYVRVPCIDTTGQSFAIWLNVIYLMPLTALFVRFFIRSYIKRTSQTSKVNATSKAAKDAIHATNGSANGKPHQNGSAKQQNGGLSTTDPNKNEKSYADMVKP</sequence>
<evidence type="ECO:0000256" key="11">
    <source>
        <dbReference type="SAM" id="MobiDB-lite"/>
    </source>
</evidence>
<comment type="subcellular location">
    <subcellularLocation>
        <location evidence="1">Membrane</location>
        <topology evidence="1">Multi-pass membrane protein</topology>
    </subcellularLocation>
</comment>
<comment type="caution">
    <text evidence="12">The sequence shown here is derived from an EMBL/GenBank/DDBJ whole genome shotgun (WGS) entry which is preliminary data.</text>
</comment>
<feature type="transmembrane region" description="Helical" evidence="10">
    <location>
        <begin position="399"/>
        <end position="420"/>
    </location>
</feature>
<keyword evidence="9 10" id="KW-0275">Fatty acid biosynthesis</keyword>
<evidence type="ECO:0000256" key="4">
    <source>
        <dbReference type="ARBA" id="ARBA00022692"/>
    </source>
</evidence>
<feature type="region of interest" description="Disordered" evidence="11">
    <location>
        <begin position="434"/>
        <end position="486"/>
    </location>
</feature>
<evidence type="ECO:0000256" key="2">
    <source>
        <dbReference type="ARBA" id="ARBA00022516"/>
    </source>
</evidence>